<dbReference type="Gene3D" id="3.40.710.10">
    <property type="entry name" value="DD-peptidase/beta-lactamase superfamily"/>
    <property type="match status" value="1"/>
</dbReference>
<dbReference type="FunFam" id="1.10.3810.10:FF:000001">
    <property type="entry name" value="Penicillin-binding protein 1A"/>
    <property type="match status" value="1"/>
</dbReference>
<dbReference type="InterPro" id="IPR050396">
    <property type="entry name" value="Glycosyltr_51/Transpeptidase"/>
</dbReference>
<dbReference type="PANTHER" id="PTHR32282:SF11">
    <property type="entry name" value="PENICILLIN-BINDING PROTEIN 1B"/>
    <property type="match status" value="1"/>
</dbReference>
<dbReference type="InterPro" id="IPR036950">
    <property type="entry name" value="PBP_transglycosylase"/>
</dbReference>
<keyword evidence="6" id="KW-0645">Protease</keyword>
<comment type="similarity">
    <text evidence="2">In the C-terminal section; belongs to the transpeptidase family.</text>
</comment>
<evidence type="ECO:0000256" key="2">
    <source>
        <dbReference type="ARBA" id="ARBA00007090"/>
    </source>
</evidence>
<evidence type="ECO:0000313" key="20">
    <source>
        <dbReference type="EMBL" id="OGY58584.1"/>
    </source>
</evidence>
<keyword evidence="7" id="KW-0328">Glycosyltransferase</keyword>
<keyword evidence="17" id="KW-0812">Transmembrane</keyword>
<reference evidence="20 21" key="1">
    <citation type="journal article" date="2016" name="Nat. Commun.">
        <title>Thousands of microbial genomes shed light on interconnected biogeochemical processes in an aquifer system.</title>
        <authorList>
            <person name="Anantharaman K."/>
            <person name="Brown C.T."/>
            <person name="Hug L.A."/>
            <person name="Sharon I."/>
            <person name="Castelle C.J."/>
            <person name="Probst A.J."/>
            <person name="Thomas B.C."/>
            <person name="Singh A."/>
            <person name="Wilkins M.J."/>
            <person name="Karaoz U."/>
            <person name="Brodie E.L."/>
            <person name="Williams K.H."/>
            <person name="Hubbard S.S."/>
            <person name="Banfield J.F."/>
        </authorList>
    </citation>
    <scope>NUCLEOTIDE SEQUENCE [LARGE SCALE GENOMIC DNA]</scope>
</reference>
<dbReference type="AlphaFoldDB" id="A0A1G1Z227"/>
<comment type="subcellular location">
    <subcellularLocation>
        <location evidence="1">Cell membrane</location>
    </subcellularLocation>
</comment>
<dbReference type="SUPFAM" id="SSF53955">
    <property type="entry name" value="Lysozyme-like"/>
    <property type="match status" value="1"/>
</dbReference>
<dbReference type="STRING" id="1797689.A3F24_02715"/>
<evidence type="ECO:0000256" key="6">
    <source>
        <dbReference type="ARBA" id="ARBA00022670"/>
    </source>
</evidence>
<dbReference type="GO" id="GO:0008955">
    <property type="term" value="F:peptidoglycan glycosyltransferase activity"/>
    <property type="evidence" value="ECO:0007669"/>
    <property type="project" value="UniProtKB-EC"/>
</dbReference>
<evidence type="ECO:0000313" key="21">
    <source>
        <dbReference type="Proteomes" id="UP000178515"/>
    </source>
</evidence>
<protein>
    <submittedName>
        <fullName evidence="20">Uncharacterized protein</fullName>
    </submittedName>
</protein>
<evidence type="ECO:0000256" key="10">
    <source>
        <dbReference type="ARBA" id="ARBA00022960"/>
    </source>
</evidence>
<dbReference type="PANTHER" id="PTHR32282">
    <property type="entry name" value="BINDING PROTEIN TRANSPEPTIDASE, PUTATIVE-RELATED"/>
    <property type="match status" value="1"/>
</dbReference>
<evidence type="ECO:0000256" key="8">
    <source>
        <dbReference type="ARBA" id="ARBA00022679"/>
    </source>
</evidence>
<evidence type="ECO:0000256" key="16">
    <source>
        <dbReference type="ARBA" id="ARBA00049902"/>
    </source>
</evidence>
<name>A0A1G1Z227_9BACT</name>
<comment type="caution">
    <text evidence="20">The sequence shown here is derived from an EMBL/GenBank/DDBJ whole genome shotgun (WGS) entry which is preliminary data.</text>
</comment>
<comment type="catalytic activity">
    <reaction evidence="15">
        <text>Preferential cleavage: (Ac)2-L-Lys-D-Ala-|-D-Ala. Also transpeptidation of peptidyl-alanyl moieties that are N-acyl substituents of D-alanine.</text>
        <dbReference type="EC" id="3.4.16.4"/>
    </reaction>
</comment>
<sequence>MKSKKVKKALTILAVIGIMGIVGMGAFTMYVTYNLPDPEQIANREVVESTKIYDRTGDVLLYEIHGEEKRTIVAFESIPEYVKQATIAIEDDAFYTHPAFDWRSIVRAVIKDITQGQLSQGGSTITQQLAKNAFLTTEKTLTRKIKELVLAFRIEKYYEKDEILNLYLNQIPYGGNAYGVEAASQTYFNKSISELTLAEAALLAALPQAPTYYSPWGSHQEDLFARQRSILKRMEELGYIDEEERLRAEETELEIAPQLITSIKAPHFVIYVQDYLVKKYGEEFLEKGGLRVTTTLDWELQEIAEKAVTEGVKRNTELYGGKNAALVAKDANTGQILAMVGSADYFDTENEGNFNVATQGLRQPGSAFKPFAYLTAFEKGYTPDTVVFDVPTEFDTTGRPEKSYKPHNFDEQFRGPISLKEALAESINIPAVKTLYLAGIDETLETVRNFGINTLNERSRFGLSLVLGGGEVKLTELVGAYTVLAEEGIKHDEAVVLKIETSKGKVLEEYADKAEIVVDSQYPRLINEILSDVSLRAPLFSASLGLTQVENYDVALKTGTTNNYVDAWTIGYTPDIVVGVWAGNNHREPLKQKGGSILAAVPIWHAFASKALPLRTTPQTFTKPDPIIVEKPILNGELSRDQVHTILYFVDKDNPLGSFPQNPAGDSQFENWEEAVQIWFQTNSNNIDWARFTKQGDDTISSGGIGINLKTPENGDFIKDKVLIEAEIKAVEGIQKIELHLNNRLIETKESNLGTELVYKTIILGSELTLQNQLVIKVWDSKNKETSKEIILFK</sequence>
<keyword evidence="4" id="KW-1003">Cell membrane</keyword>
<dbReference type="GO" id="GO:0006508">
    <property type="term" value="P:proteolysis"/>
    <property type="evidence" value="ECO:0007669"/>
    <property type="project" value="UniProtKB-KW"/>
</dbReference>
<evidence type="ECO:0000256" key="1">
    <source>
        <dbReference type="ARBA" id="ARBA00004236"/>
    </source>
</evidence>
<keyword evidence="11" id="KW-0573">Peptidoglycan synthesis</keyword>
<evidence type="ECO:0000256" key="17">
    <source>
        <dbReference type="SAM" id="Phobius"/>
    </source>
</evidence>
<keyword evidence="13" id="KW-0511">Multifunctional enzyme</keyword>
<evidence type="ECO:0000259" key="18">
    <source>
        <dbReference type="Pfam" id="PF00905"/>
    </source>
</evidence>
<keyword evidence="12 17" id="KW-0472">Membrane</keyword>
<feature type="domain" description="Glycosyl transferase family 51" evidence="19">
    <location>
        <begin position="61"/>
        <end position="235"/>
    </location>
</feature>
<dbReference type="GO" id="GO:0009002">
    <property type="term" value="F:serine-type D-Ala-D-Ala carboxypeptidase activity"/>
    <property type="evidence" value="ECO:0007669"/>
    <property type="project" value="UniProtKB-EC"/>
</dbReference>
<keyword evidence="14" id="KW-0961">Cell wall biogenesis/degradation</keyword>
<dbReference type="GO" id="GO:0008360">
    <property type="term" value="P:regulation of cell shape"/>
    <property type="evidence" value="ECO:0007669"/>
    <property type="project" value="UniProtKB-KW"/>
</dbReference>
<dbReference type="Pfam" id="PF00905">
    <property type="entry name" value="Transpeptidase"/>
    <property type="match status" value="1"/>
</dbReference>
<proteinExistence type="inferred from homology"/>
<dbReference type="Gene3D" id="1.10.3810.10">
    <property type="entry name" value="Biosynthetic peptidoglycan transglycosylase-like"/>
    <property type="match status" value="1"/>
</dbReference>
<dbReference type="InterPro" id="IPR012338">
    <property type="entry name" value="Beta-lactam/transpept-like"/>
</dbReference>
<keyword evidence="9" id="KW-0378">Hydrolase</keyword>
<evidence type="ECO:0000256" key="5">
    <source>
        <dbReference type="ARBA" id="ARBA00022645"/>
    </source>
</evidence>
<evidence type="ECO:0000256" key="4">
    <source>
        <dbReference type="ARBA" id="ARBA00022475"/>
    </source>
</evidence>
<dbReference type="GO" id="GO:0005886">
    <property type="term" value="C:plasma membrane"/>
    <property type="evidence" value="ECO:0007669"/>
    <property type="project" value="UniProtKB-SubCell"/>
</dbReference>
<feature type="transmembrane region" description="Helical" evidence="17">
    <location>
        <begin position="12"/>
        <end position="33"/>
    </location>
</feature>
<dbReference type="Pfam" id="PF00912">
    <property type="entry name" value="Transgly"/>
    <property type="match status" value="1"/>
</dbReference>
<dbReference type="InterPro" id="IPR001264">
    <property type="entry name" value="Glyco_trans_51"/>
</dbReference>
<comment type="catalytic activity">
    <reaction evidence="16">
        <text>[GlcNAc-(1-&gt;4)-Mur2Ac(oyl-L-Ala-gamma-D-Glu-L-Lys-D-Ala-D-Ala)](n)-di-trans,octa-cis-undecaprenyl diphosphate + beta-D-GlcNAc-(1-&gt;4)-Mur2Ac(oyl-L-Ala-gamma-D-Glu-L-Lys-D-Ala-D-Ala)-di-trans,octa-cis-undecaprenyl diphosphate = [GlcNAc-(1-&gt;4)-Mur2Ac(oyl-L-Ala-gamma-D-Glu-L-Lys-D-Ala-D-Ala)](n+1)-di-trans,octa-cis-undecaprenyl diphosphate + di-trans,octa-cis-undecaprenyl diphosphate + H(+)</text>
        <dbReference type="Rhea" id="RHEA:23708"/>
        <dbReference type="Rhea" id="RHEA-COMP:9602"/>
        <dbReference type="Rhea" id="RHEA-COMP:9603"/>
        <dbReference type="ChEBI" id="CHEBI:15378"/>
        <dbReference type="ChEBI" id="CHEBI:58405"/>
        <dbReference type="ChEBI" id="CHEBI:60033"/>
        <dbReference type="ChEBI" id="CHEBI:78435"/>
        <dbReference type="EC" id="2.4.99.28"/>
    </reaction>
</comment>
<dbReference type="GO" id="GO:0071555">
    <property type="term" value="P:cell wall organization"/>
    <property type="evidence" value="ECO:0007669"/>
    <property type="project" value="UniProtKB-KW"/>
</dbReference>
<dbReference type="InterPro" id="IPR001460">
    <property type="entry name" value="PCN-bd_Tpept"/>
</dbReference>
<comment type="similarity">
    <text evidence="3">In the N-terminal section; belongs to the glycosyltransferase 51 family.</text>
</comment>
<evidence type="ECO:0000256" key="11">
    <source>
        <dbReference type="ARBA" id="ARBA00022984"/>
    </source>
</evidence>
<evidence type="ECO:0000256" key="12">
    <source>
        <dbReference type="ARBA" id="ARBA00023136"/>
    </source>
</evidence>
<dbReference type="NCBIfam" id="TIGR02074">
    <property type="entry name" value="PBP_1a_fam"/>
    <property type="match status" value="1"/>
</dbReference>
<organism evidence="20 21">
    <name type="scientific">Candidatus Colwellbacteria bacterium RIFCSPHIGHO2_12_FULL_44_17</name>
    <dbReference type="NCBI Taxonomy" id="1797689"/>
    <lineage>
        <taxon>Bacteria</taxon>
        <taxon>Candidatus Colwelliibacteriota</taxon>
    </lineage>
</organism>
<dbReference type="GO" id="GO:0030288">
    <property type="term" value="C:outer membrane-bounded periplasmic space"/>
    <property type="evidence" value="ECO:0007669"/>
    <property type="project" value="TreeGrafter"/>
</dbReference>
<keyword evidence="10" id="KW-0133">Cell shape</keyword>
<evidence type="ECO:0000256" key="15">
    <source>
        <dbReference type="ARBA" id="ARBA00034000"/>
    </source>
</evidence>
<evidence type="ECO:0000256" key="14">
    <source>
        <dbReference type="ARBA" id="ARBA00023316"/>
    </source>
</evidence>
<gene>
    <name evidence="20" type="ORF">A3F24_02715</name>
</gene>
<keyword evidence="8" id="KW-0808">Transferase</keyword>
<dbReference type="SUPFAM" id="SSF56601">
    <property type="entry name" value="beta-lactamase/transpeptidase-like"/>
    <property type="match status" value="1"/>
</dbReference>
<dbReference type="InterPro" id="IPR023346">
    <property type="entry name" value="Lysozyme-like_dom_sf"/>
</dbReference>
<keyword evidence="5" id="KW-0121">Carboxypeptidase</keyword>
<evidence type="ECO:0000256" key="9">
    <source>
        <dbReference type="ARBA" id="ARBA00022801"/>
    </source>
</evidence>
<accession>A0A1G1Z227</accession>
<feature type="domain" description="Penicillin-binding protein transpeptidase" evidence="18">
    <location>
        <begin position="325"/>
        <end position="595"/>
    </location>
</feature>
<evidence type="ECO:0000259" key="19">
    <source>
        <dbReference type="Pfam" id="PF00912"/>
    </source>
</evidence>
<dbReference type="Proteomes" id="UP000178515">
    <property type="component" value="Unassembled WGS sequence"/>
</dbReference>
<dbReference type="GO" id="GO:0008658">
    <property type="term" value="F:penicillin binding"/>
    <property type="evidence" value="ECO:0007669"/>
    <property type="project" value="InterPro"/>
</dbReference>
<evidence type="ECO:0000256" key="13">
    <source>
        <dbReference type="ARBA" id="ARBA00023268"/>
    </source>
</evidence>
<evidence type="ECO:0000256" key="3">
    <source>
        <dbReference type="ARBA" id="ARBA00007739"/>
    </source>
</evidence>
<dbReference type="EMBL" id="MHIX01000040">
    <property type="protein sequence ID" value="OGY58584.1"/>
    <property type="molecule type" value="Genomic_DNA"/>
</dbReference>
<evidence type="ECO:0000256" key="7">
    <source>
        <dbReference type="ARBA" id="ARBA00022676"/>
    </source>
</evidence>
<keyword evidence="17" id="KW-1133">Transmembrane helix</keyword>
<dbReference type="GO" id="GO:0009252">
    <property type="term" value="P:peptidoglycan biosynthetic process"/>
    <property type="evidence" value="ECO:0007669"/>
    <property type="project" value="UniProtKB-KW"/>
</dbReference>